<gene>
    <name evidence="2" type="primary">SET4</name>
    <name evidence="2" type="ORF">PGAL8A_00422800</name>
</gene>
<protein>
    <submittedName>
        <fullName evidence="2">SET domain protein, putative</fullName>
        <ecNumber evidence="2">2.1.1.43</ecNumber>
    </submittedName>
</protein>
<keyword evidence="2" id="KW-0808">Transferase</keyword>
<dbReference type="Gene3D" id="2.170.270.10">
    <property type="entry name" value="SET domain"/>
    <property type="match status" value="1"/>
</dbReference>
<proteinExistence type="predicted"/>
<dbReference type="GO" id="GO:0008168">
    <property type="term" value="F:methyltransferase activity"/>
    <property type="evidence" value="ECO:0007669"/>
    <property type="project" value="UniProtKB-KW"/>
</dbReference>
<dbReference type="InterPro" id="IPR050869">
    <property type="entry name" value="H3K4_H4K5_MeTrfase"/>
</dbReference>
<dbReference type="AlphaFoldDB" id="A0A1J1GVS2"/>
<dbReference type="PANTHER" id="PTHR12197:SF292">
    <property type="entry name" value="SET DOMAIN-CONTAINING PROTEIN"/>
    <property type="match status" value="1"/>
</dbReference>
<evidence type="ECO:0000313" key="2">
    <source>
        <dbReference type="EMBL" id="CRG96648.1"/>
    </source>
</evidence>
<dbReference type="GO" id="GO:0032259">
    <property type="term" value="P:methylation"/>
    <property type="evidence" value="ECO:0007669"/>
    <property type="project" value="UniProtKB-KW"/>
</dbReference>
<dbReference type="PANTHER" id="PTHR12197">
    <property type="entry name" value="HISTONE-LYSINE N-METHYLTRANSFERASE SMYD"/>
    <property type="match status" value="1"/>
</dbReference>
<keyword evidence="3" id="KW-1185">Reference proteome</keyword>
<comment type="caution">
    <text evidence="2">The sequence shown here is derived from an EMBL/GenBank/DDBJ whole genome shotgun (WGS) entry which is preliminary data.</text>
</comment>
<evidence type="ECO:0000259" key="1">
    <source>
        <dbReference type="PROSITE" id="PS50280"/>
    </source>
</evidence>
<dbReference type="CDD" id="cd20071">
    <property type="entry name" value="SET_SMYD"/>
    <property type="match status" value="1"/>
</dbReference>
<dbReference type="OMA" id="PHSIHTD"/>
<evidence type="ECO:0000313" key="3">
    <source>
        <dbReference type="Proteomes" id="UP000220797"/>
    </source>
</evidence>
<accession>A0A1J1GVS2</accession>
<dbReference type="OrthoDB" id="1028014at2759"/>
<dbReference type="PROSITE" id="PS50280">
    <property type="entry name" value="SET"/>
    <property type="match status" value="1"/>
</dbReference>
<dbReference type="RefSeq" id="XP_028529452.1">
    <property type="nucleotide sequence ID" value="XM_028672950.1"/>
</dbReference>
<dbReference type="EMBL" id="CVMV01000070">
    <property type="protein sequence ID" value="CRG96648.1"/>
    <property type="molecule type" value="Genomic_DNA"/>
</dbReference>
<dbReference type="Proteomes" id="UP000220797">
    <property type="component" value="Unassembled WGS sequence"/>
</dbReference>
<feature type="domain" description="SET" evidence="1">
    <location>
        <begin position="271"/>
        <end position="505"/>
    </location>
</feature>
<sequence>MSKLSKILENKKEIGFCSCVIKVQGKNENENKNNNKKQKSKTWLDYFNDIVSEDLKVLIKNENNLKVNKYLNLEKNIELSKLMTYQNLNVLLDNPFDFNLEKIFQNKKKNTNLKIKRSISSCESKKKKSTTSFDDLIWNNKLKKYINLNDLQLLHNVQSDSKNKRNKSCLSSFNHKANFEKEFCEIHRQQIHINQNRLNSLQLKKPTNGNKNQNGGSNSFFLMKNNANKNNFIKKNQINEFDNNINLNISQLYDINEIEQKIKNEILAESEKIKYVTIKQNHNKFFLIQDEKSGRNKIVASQKIDIGEVIFIESQFLETSILFNDLWDTFNNLDNEQKRNLDEISEFMNIERIYKRKNSENSLKHKCDIHNNNNFYLYEEGINNLKNENHNKYYYRKNDIIYKEHNENVVQNNILNSNTHENDNMEFFNDNFINKLIKFEIFTDILKNSFISCNNRTKVMLFKNASFLNHNCFPNASYCFIDKNKICLLAVKTINMYDEIRISYINELYSSIEYRKSKLKDMKNMNCCCNRCLQIMDEERNILCAVCKYSYVSKKLNEQYIKIMEEEKENLTKSRNISTFEHVEESEMTNKKLNNFTFNINNELNNSKYLNKNYYIKNMIEKSVNDHTLMNKGVVINERKDSTHNYIIYENLNDINEYHKKSNDCIEGYENINDNTNTNDYERIKNYKFTSSEPYHHLNKGLNKLQEFQNYKNIADNKVESKTSDERNIENFLNDDSTGIFFYSQFNDNTNEMKFYTRKNSEVKEEKNCRKIFNCLNSTFSSKNNFKNPLYPSMEKENSYDQIKSESYLINKGINEKLVDISVLEKNENLDTNLVNILSINYVREKIGYCKFHNSGKWVCDTCNDTISNYAMPLDSESCFIQEYKIIKEKINSNKFDIESIVNNVERSLLYIVGILGEKHWLYASFNYIIADLCFSLYNFNSLNKKYLLKSFNSFYNFLNFIQMKCPQAVHTDLVPLALKFLIICIYTSNYKIFYKFVKSGFLELIKQKYGSWDISYISLLYCFKICSEKINNSILVNRKIILMLAEFAKINMLRNHFN</sequence>
<organism evidence="2 3">
    <name type="scientific">Plasmodium gallinaceum</name>
    <dbReference type="NCBI Taxonomy" id="5849"/>
    <lineage>
        <taxon>Eukaryota</taxon>
        <taxon>Sar</taxon>
        <taxon>Alveolata</taxon>
        <taxon>Apicomplexa</taxon>
        <taxon>Aconoidasida</taxon>
        <taxon>Haemosporida</taxon>
        <taxon>Plasmodiidae</taxon>
        <taxon>Plasmodium</taxon>
        <taxon>Plasmodium (Haemamoeba)</taxon>
    </lineage>
</organism>
<name>A0A1J1GVS2_PLAGA</name>
<dbReference type="InterPro" id="IPR046341">
    <property type="entry name" value="SET_dom_sf"/>
</dbReference>
<dbReference type="VEuPathDB" id="PlasmoDB:PGAL8A_00422800"/>
<dbReference type="GeneID" id="39732760"/>
<dbReference type="EC" id="2.1.1.43" evidence="2"/>
<reference evidence="2" key="1">
    <citation type="submission" date="2015-04" db="EMBL/GenBank/DDBJ databases">
        <authorList>
            <consortium name="Pathogen Informatics"/>
        </authorList>
    </citation>
    <scope>NUCLEOTIDE SEQUENCE [LARGE SCALE GENOMIC DNA]</scope>
    <source>
        <strain evidence="2">8A</strain>
    </source>
</reference>
<keyword evidence="2" id="KW-0489">Methyltransferase</keyword>
<dbReference type="InterPro" id="IPR001214">
    <property type="entry name" value="SET_dom"/>
</dbReference>
<dbReference type="SUPFAM" id="SSF82199">
    <property type="entry name" value="SET domain"/>
    <property type="match status" value="1"/>
</dbReference>